<dbReference type="CDD" id="cd03217">
    <property type="entry name" value="ABC_FeS_Assembly"/>
    <property type="match status" value="1"/>
</dbReference>
<dbReference type="GO" id="GO:0016887">
    <property type="term" value="F:ATP hydrolysis activity"/>
    <property type="evidence" value="ECO:0007669"/>
    <property type="project" value="InterPro"/>
</dbReference>
<keyword evidence="2" id="KW-0547">Nucleotide-binding</keyword>
<gene>
    <name evidence="5" type="ORF">B5M47_01375</name>
</gene>
<proteinExistence type="inferred from homology"/>
<evidence type="ECO:0000259" key="4">
    <source>
        <dbReference type="PROSITE" id="PS50893"/>
    </source>
</evidence>
<dbReference type="GO" id="GO:0005524">
    <property type="term" value="F:ATP binding"/>
    <property type="evidence" value="ECO:0007669"/>
    <property type="project" value="UniProtKB-KW"/>
</dbReference>
<comment type="caution">
    <text evidence="5">The sequence shown here is derived from an EMBL/GenBank/DDBJ whole genome shotgun (WGS) entry which is preliminary data.</text>
</comment>
<dbReference type="Gene3D" id="3.40.50.300">
    <property type="entry name" value="P-loop containing nucleotide triphosphate hydrolases"/>
    <property type="match status" value="1"/>
</dbReference>
<dbReference type="Pfam" id="PF00005">
    <property type="entry name" value="ABC_tran"/>
    <property type="match status" value="1"/>
</dbReference>
<dbReference type="InterPro" id="IPR010230">
    <property type="entry name" value="FeS-cluster_ATPase_SufC"/>
</dbReference>
<organism evidence="5 6">
    <name type="scientific">candidate division CPR3 bacterium 4484_211</name>
    <dbReference type="NCBI Taxonomy" id="1968527"/>
    <lineage>
        <taxon>Bacteria</taxon>
        <taxon>Bacteria division CPR3</taxon>
    </lineage>
</organism>
<dbReference type="AlphaFoldDB" id="A0A1W9NYU7"/>
<sequence>MLSIKNLSVKVNGKKILRGIDLEIRKGETHALLGPNASGKTTLAQAIMGFPGYAVASGEICFGGKDIASLAIEERVKLGIALAFQHPPAVKGVTLSNLLGKISKRTVKTEEFIANPKLLGREINVGFSGGERKLSEIMQIVGLSPKLVVFDELDAGLDLKNLAKLARIIKGKLLENGVSLLLITHRGEILRFLEPDIVHVMLDGKIICSSDDWRKVWRTIGKFGYEKCKECEFSSGR</sequence>
<accession>A0A1W9NYU7</accession>
<dbReference type="Proteomes" id="UP000192520">
    <property type="component" value="Unassembled WGS sequence"/>
</dbReference>
<feature type="domain" description="ABC transporter" evidence="4">
    <location>
        <begin position="2"/>
        <end position="228"/>
    </location>
</feature>
<evidence type="ECO:0000256" key="2">
    <source>
        <dbReference type="ARBA" id="ARBA00022741"/>
    </source>
</evidence>
<name>A0A1W9NYU7_UNCC3</name>
<dbReference type="SUPFAM" id="SSF52540">
    <property type="entry name" value="P-loop containing nucleoside triphosphate hydrolases"/>
    <property type="match status" value="1"/>
</dbReference>
<reference evidence="6" key="1">
    <citation type="submission" date="2017-03" db="EMBL/GenBank/DDBJ databases">
        <title>Novel pathways for hydrocarbon cycling and metabolic interdependencies in hydrothermal sediment communities.</title>
        <authorList>
            <person name="Dombrowski N."/>
            <person name="Seitz K."/>
            <person name="Teske A."/>
            <person name="Baker B."/>
        </authorList>
    </citation>
    <scope>NUCLEOTIDE SEQUENCE [LARGE SCALE GENOMIC DNA]</scope>
</reference>
<keyword evidence="3" id="KW-0067">ATP-binding</keyword>
<evidence type="ECO:0000313" key="6">
    <source>
        <dbReference type="Proteomes" id="UP000192520"/>
    </source>
</evidence>
<dbReference type="EMBL" id="MZGJ01000006">
    <property type="protein sequence ID" value="OQX51190.1"/>
    <property type="molecule type" value="Genomic_DNA"/>
</dbReference>
<dbReference type="STRING" id="1968527.B5M47_01375"/>
<evidence type="ECO:0000313" key="5">
    <source>
        <dbReference type="EMBL" id="OQX51190.1"/>
    </source>
</evidence>
<protein>
    <recommendedName>
        <fullName evidence="4">ABC transporter domain-containing protein</fullName>
    </recommendedName>
</protein>
<evidence type="ECO:0000256" key="3">
    <source>
        <dbReference type="ARBA" id="ARBA00022840"/>
    </source>
</evidence>
<dbReference type="InterPro" id="IPR027417">
    <property type="entry name" value="P-loop_NTPase"/>
</dbReference>
<dbReference type="PANTHER" id="PTHR43204">
    <property type="entry name" value="ABC TRANSPORTER I FAMILY MEMBER 6, CHLOROPLASTIC"/>
    <property type="match status" value="1"/>
</dbReference>
<dbReference type="PROSITE" id="PS50893">
    <property type="entry name" value="ABC_TRANSPORTER_2"/>
    <property type="match status" value="1"/>
</dbReference>
<evidence type="ECO:0000256" key="1">
    <source>
        <dbReference type="ARBA" id="ARBA00006216"/>
    </source>
</evidence>
<dbReference type="InterPro" id="IPR003439">
    <property type="entry name" value="ABC_transporter-like_ATP-bd"/>
</dbReference>
<comment type="similarity">
    <text evidence="1">Belongs to the ABC transporter superfamily. Ycf16 family.</text>
</comment>
<dbReference type="PANTHER" id="PTHR43204:SF1">
    <property type="entry name" value="ABC TRANSPORTER I FAMILY MEMBER 6, CHLOROPLASTIC"/>
    <property type="match status" value="1"/>
</dbReference>